<comment type="caution">
    <text evidence="1">The sequence shown here is derived from an EMBL/GenBank/DDBJ whole genome shotgun (WGS) entry which is preliminary data.</text>
</comment>
<evidence type="ECO:0000313" key="1">
    <source>
        <dbReference type="EMBL" id="KAI8433638.1"/>
    </source>
</evidence>
<sequence length="224" mass="26192">MRGYGDSERPDDVSAYHFDLLVEDVRDLIRQLGREKCILVAHDWGGLIACRLRDVHSDALDALIVLGSTSREAWWHAMWHDAVQKKMSWYVLFFRMPALPERFILMDDMAIFDKTIPAEEGSQDIECYKYWFGKPYALTPPINYYRANFNTNLNVKPRCERNIPMMVANAAKDRYIAHSVLERMKTEYAHIETTLVPDCGHFIQQEKPVLVNKLIRDFLSKHKL</sequence>
<name>A0ACC0KAY3_CHOFU</name>
<reference evidence="1 2" key="1">
    <citation type="journal article" date="2022" name="Genome Biol. Evol.">
        <title>The Spruce Budworm Genome: Reconstructing the Evolutionary History of Antifreeze Proteins.</title>
        <authorList>
            <person name="Beliveau C."/>
            <person name="Gagne P."/>
            <person name="Picq S."/>
            <person name="Vernygora O."/>
            <person name="Keeling C.I."/>
            <person name="Pinkney K."/>
            <person name="Doucet D."/>
            <person name="Wen F."/>
            <person name="Johnston J.S."/>
            <person name="Maaroufi H."/>
            <person name="Boyle B."/>
            <person name="Laroche J."/>
            <person name="Dewar K."/>
            <person name="Juretic N."/>
            <person name="Blackburn G."/>
            <person name="Nisole A."/>
            <person name="Brunet B."/>
            <person name="Brandao M."/>
            <person name="Lumley L."/>
            <person name="Duan J."/>
            <person name="Quan G."/>
            <person name="Lucarotti C.J."/>
            <person name="Roe A.D."/>
            <person name="Sperling F.A.H."/>
            <person name="Levesque R.C."/>
            <person name="Cusson M."/>
        </authorList>
    </citation>
    <scope>NUCLEOTIDE SEQUENCE [LARGE SCALE GENOMIC DNA]</scope>
    <source>
        <strain evidence="1">Glfc:IPQL:Cfum</strain>
    </source>
</reference>
<proteinExistence type="predicted"/>
<gene>
    <name evidence="1" type="ORF">MSG28_015644</name>
</gene>
<evidence type="ECO:0000313" key="2">
    <source>
        <dbReference type="Proteomes" id="UP001064048"/>
    </source>
</evidence>
<dbReference type="EMBL" id="CM046129">
    <property type="protein sequence ID" value="KAI8433638.1"/>
    <property type="molecule type" value="Genomic_DNA"/>
</dbReference>
<protein>
    <submittedName>
        <fullName evidence="1">Uncharacterized protein</fullName>
    </submittedName>
</protein>
<organism evidence="1 2">
    <name type="scientific">Choristoneura fumiferana</name>
    <name type="common">Spruce budworm moth</name>
    <name type="synonym">Archips fumiferana</name>
    <dbReference type="NCBI Taxonomy" id="7141"/>
    <lineage>
        <taxon>Eukaryota</taxon>
        <taxon>Metazoa</taxon>
        <taxon>Ecdysozoa</taxon>
        <taxon>Arthropoda</taxon>
        <taxon>Hexapoda</taxon>
        <taxon>Insecta</taxon>
        <taxon>Pterygota</taxon>
        <taxon>Neoptera</taxon>
        <taxon>Endopterygota</taxon>
        <taxon>Lepidoptera</taxon>
        <taxon>Glossata</taxon>
        <taxon>Ditrysia</taxon>
        <taxon>Tortricoidea</taxon>
        <taxon>Tortricidae</taxon>
        <taxon>Tortricinae</taxon>
        <taxon>Choristoneura</taxon>
    </lineage>
</organism>
<accession>A0ACC0KAY3</accession>
<keyword evidence="2" id="KW-1185">Reference proteome</keyword>
<dbReference type="Proteomes" id="UP001064048">
    <property type="component" value="Chromosome 29"/>
</dbReference>